<dbReference type="GO" id="GO:0016301">
    <property type="term" value="F:kinase activity"/>
    <property type="evidence" value="ECO:0007669"/>
    <property type="project" value="UniProtKB-KW"/>
</dbReference>
<keyword evidence="2" id="KW-1185">Reference proteome</keyword>
<dbReference type="eggNOG" id="COG2377">
    <property type="taxonomic scope" value="Bacteria"/>
</dbReference>
<evidence type="ECO:0000313" key="1">
    <source>
        <dbReference type="EMBL" id="EMQ94931.1"/>
    </source>
</evidence>
<sequence length="368" mass="40525">MAFFQNGLLFLQDMNKTQYRVVGVMSGTSLDGVDLVAASFSLDDGSWTYHIEAAHTEPYSAYWQAVLKDLVSQSMEDLQQIDKDYTEYLAGFIQDFIAANKLKALDAVCSHGHTALHQPEKGLTYQIGNLPELYELLQLPVVCNFRVQDVALGGQGAPLVPIGDALLFSDYDFCLNLGGFANVSTENQQQRIAYDICPVNIVLNHYVSSLGLAYDDQGQIASTGDIHQELLQHLNGLEFYKKEAPKSLGLEWVKQQVFPLIDSFQLPIATVLRTFVEHIATQIATELNKAQEATVLVTGGGAYHRFLIHQIQARTSNSLVVPDKALVNFKEALVFGFLGVLKLRGAVNCLSSVTGAKQDHSSGIIFNH</sequence>
<dbReference type="GO" id="GO:0005524">
    <property type="term" value="F:ATP binding"/>
    <property type="evidence" value="ECO:0007669"/>
    <property type="project" value="InterPro"/>
</dbReference>
<comment type="caution">
    <text evidence="1">The sequence shown here is derived from an EMBL/GenBank/DDBJ whole genome shotgun (WGS) entry which is preliminary data.</text>
</comment>
<dbReference type="Pfam" id="PF03702">
    <property type="entry name" value="AnmK"/>
    <property type="match status" value="1"/>
</dbReference>
<dbReference type="Proteomes" id="UP000012024">
    <property type="component" value="Unassembled WGS sequence"/>
</dbReference>
<dbReference type="PATRIC" id="fig|1137281.3.peg.1725"/>
<evidence type="ECO:0000313" key="2">
    <source>
        <dbReference type="Proteomes" id="UP000012024"/>
    </source>
</evidence>
<dbReference type="PANTHER" id="PTHR30605">
    <property type="entry name" value="ANHYDRO-N-ACETYLMURAMIC ACID KINASE"/>
    <property type="match status" value="1"/>
</dbReference>
<name>M7MIL3_9FLAO</name>
<dbReference type="EMBL" id="ANLA01000013">
    <property type="protein sequence ID" value="EMQ94931.1"/>
    <property type="molecule type" value="Genomic_DNA"/>
</dbReference>
<dbReference type="PANTHER" id="PTHR30605:SF0">
    <property type="entry name" value="ANHYDRO-N-ACETYLMURAMIC ACID KINASE"/>
    <property type="match status" value="1"/>
</dbReference>
<keyword evidence="1" id="KW-0808">Transferase</keyword>
<dbReference type="GO" id="GO:0006040">
    <property type="term" value="P:amino sugar metabolic process"/>
    <property type="evidence" value="ECO:0007669"/>
    <property type="project" value="InterPro"/>
</dbReference>
<dbReference type="NCBIfam" id="NF007144">
    <property type="entry name" value="PRK09585.2-3"/>
    <property type="match status" value="1"/>
</dbReference>
<accession>M7MIL3</accession>
<organism evidence="1 2">
    <name type="scientific">Xanthomarina gelatinilytica</name>
    <dbReference type="NCBI Taxonomy" id="1137281"/>
    <lineage>
        <taxon>Bacteria</taxon>
        <taxon>Pseudomonadati</taxon>
        <taxon>Bacteroidota</taxon>
        <taxon>Flavobacteriia</taxon>
        <taxon>Flavobacteriales</taxon>
        <taxon>Flavobacteriaceae</taxon>
        <taxon>Xanthomarina</taxon>
    </lineage>
</organism>
<dbReference type="GO" id="GO:0016773">
    <property type="term" value="F:phosphotransferase activity, alcohol group as acceptor"/>
    <property type="evidence" value="ECO:0007669"/>
    <property type="project" value="InterPro"/>
</dbReference>
<proteinExistence type="predicted"/>
<dbReference type="GO" id="GO:0009254">
    <property type="term" value="P:peptidoglycan turnover"/>
    <property type="evidence" value="ECO:0007669"/>
    <property type="project" value="InterPro"/>
</dbReference>
<reference evidence="1 2" key="1">
    <citation type="submission" date="2012-12" db="EMBL/GenBank/DDBJ databases">
        <title>Genome assembly of Formosa sp. AK20.</title>
        <authorList>
            <person name="Kumar R."/>
            <person name="Khatri I."/>
            <person name="Vaidya B."/>
            <person name="Subramanian S."/>
            <person name="Pinnaka A."/>
        </authorList>
    </citation>
    <scope>NUCLEOTIDE SEQUENCE [LARGE SCALE GENOMIC DNA]</scope>
    <source>
        <strain evidence="1 2">AK20</strain>
    </source>
</reference>
<dbReference type="InterPro" id="IPR043129">
    <property type="entry name" value="ATPase_NBD"/>
</dbReference>
<dbReference type="Gene3D" id="3.30.420.40">
    <property type="match status" value="2"/>
</dbReference>
<keyword evidence="1" id="KW-0418">Kinase</keyword>
<dbReference type="AlphaFoldDB" id="M7MIL3"/>
<protein>
    <submittedName>
        <fullName evidence="1">Anhydro-N-acetylmuramic acid kinase</fullName>
    </submittedName>
</protein>
<gene>
    <name evidence="1" type="ORF">D778_00291</name>
</gene>
<dbReference type="InterPro" id="IPR005338">
    <property type="entry name" value="Anhydro_N_Ac-Mur_kinase"/>
</dbReference>
<dbReference type="SUPFAM" id="SSF53067">
    <property type="entry name" value="Actin-like ATPase domain"/>
    <property type="match status" value="1"/>
</dbReference>